<evidence type="ECO:0000256" key="5">
    <source>
        <dbReference type="ARBA" id="ARBA00022984"/>
    </source>
</evidence>
<feature type="active site" description="Proton acceptor" evidence="7">
    <location>
        <position position="137"/>
    </location>
</feature>
<evidence type="ECO:0000313" key="14">
    <source>
        <dbReference type="EMBL" id="GAC61837.1"/>
    </source>
</evidence>
<dbReference type="GO" id="GO:0006508">
    <property type="term" value="P:proteolysis"/>
    <property type="evidence" value="ECO:0007669"/>
    <property type="project" value="InterPro"/>
</dbReference>
<keyword evidence="11" id="KW-0472">Membrane</keyword>
<feature type="chain" id="PRO_5003980317" evidence="12">
    <location>
        <begin position="30"/>
        <end position="416"/>
    </location>
</feature>
<organism evidence="14 15">
    <name type="scientific">Gordonia sihwensis NBRC 108236</name>
    <dbReference type="NCBI Taxonomy" id="1223544"/>
    <lineage>
        <taxon>Bacteria</taxon>
        <taxon>Bacillati</taxon>
        <taxon>Actinomycetota</taxon>
        <taxon>Actinomycetes</taxon>
        <taxon>Mycobacteriales</taxon>
        <taxon>Gordoniaceae</taxon>
        <taxon>Gordonia</taxon>
    </lineage>
</organism>
<sequence length="416" mass="43094">MSMSVLKRAAATVAAFGVVAALCAPPSSADPAVAVTPPVPMTTPNTDACPHRTDPPPAVDESEAVAPGVPSPSPLPVPQRPVGGDALGGCGVVADPAAGPLPDRLNSSGWLIADLDSGRVIAAKDPHGRYRPASTIKVLLALVVLDELDLDSSVEPTPADWSMEGDSCGMGPGGRYTVRDLLTGLLVVSGNDCASALAGRLGGHDAALAKMNAKAAHLGADDTRAASPSGLDAPGMSTSPFDLAVIFREAMRNPVFRQIVALRTFTFPGYPKRPDVPGDVDHPAWTMHTSNTLLRDGWPGMLGGKTGYTDDALKTFVGAAERDGRRVIVTQMYGLNEADNMYSQQAERMFDYGFAAPPDTSVGTLDVADPPSAAATTAEPGHDDPSPASVWTAGLVAFAAVCLTAAAVLWRKRSRR</sequence>
<dbReference type="Proteomes" id="UP000035083">
    <property type="component" value="Unassembled WGS sequence"/>
</dbReference>
<dbReference type="Pfam" id="PF00768">
    <property type="entry name" value="Peptidase_S11"/>
    <property type="match status" value="1"/>
</dbReference>
<reference evidence="14 15" key="1">
    <citation type="submission" date="2012-12" db="EMBL/GenBank/DDBJ databases">
        <title>Whole genome shotgun sequence of Gordonia sihwensis NBRC 108236.</title>
        <authorList>
            <person name="Yoshida I."/>
            <person name="Hosoyama A."/>
            <person name="Tsuchikane K."/>
            <person name="Ando Y."/>
            <person name="Baba S."/>
            <person name="Ohji S."/>
            <person name="Hamada M."/>
            <person name="Tamura T."/>
            <person name="Yamazoe A."/>
            <person name="Yamazaki S."/>
            <person name="Fujita N."/>
        </authorList>
    </citation>
    <scope>NUCLEOTIDE SEQUENCE [LARGE SCALE GENOMIC DNA]</scope>
    <source>
        <strain evidence="14 15">NBRC 108236</strain>
    </source>
</reference>
<keyword evidence="4" id="KW-0133">Cell shape</keyword>
<dbReference type="PANTHER" id="PTHR21581">
    <property type="entry name" value="D-ALANYL-D-ALANINE CARBOXYPEPTIDASE"/>
    <property type="match status" value="1"/>
</dbReference>
<comment type="similarity">
    <text evidence="1 9">Belongs to the peptidase S11 family.</text>
</comment>
<dbReference type="InterPro" id="IPR001967">
    <property type="entry name" value="Peptidase_S11_N"/>
</dbReference>
<evidence type="ECO:0000256" key="7">
    <source>
        <dbReference type="PIRSR" id="PIRSR618044-1"/>
    </source>
</evidence>
<evidence type="ECO:0000313" key="15">
    <source>
        <dbReference type="Proteomes" id="UP000035083"/>
    </source>
</evidence>
<dbReference type="InterPro" id="IPR018044">
    <property type="entry name" value="Peptidase_S11"/>
</dbReference>
<evidence type="ECO:0000256" key="11">
    <source>
        <dbReference type="SAM" id="Phobius"/>
    </source>
</evidence>
<dbReference type="AlphaFoldDB" id="L7LNZ8"/>
<keyword evidence="3" id="KW-0378">Hydrolase</keyword>
<keyword evidence="11" id="KW-1133">Transmembrane helix</keyword>
<protein>
    <submittedName>
        <fullName evidence="14">D-alanyl-D-alanine carboxypeptidase</fullName>
    </submittedName>
</protein>
<feature type="domain" description="Peptidase S11 D-alanyl-D-alanine carboxypeptidase A N-terminal" evidence="13">
    <location>
        <begin position="103"/>
        <end position="330"/>
    </location>
</feature>
<keyword evidence="11" id="KW-0812">Transmembrane</keyword>
<feature type="binding site" evidence="8">
    <location>
        <position position="305"/>
    </location>
    <ligand>
        <name>substrate</name>
    </ligand>
</feature>
<dbReference type="eggNOG" id="COG1686">
    <property type="taxonomic scope" value="Bacteria"/>
</dbReference>
<accession>L7LNZ8</accession>
<dbReference type="GO" id="GO:0009002">
    <property type="term" value="F:serine-type D-Ala-D-Ala carboxypeptidase activity"/>
    <property type="evidence" value="ECO:0007669"/>
    <property type="project" value="InterPro"/>
</dbReference>
<dbReference type="SUPFAM" id="SSF56601">
    <property type="entry name" value="beta-lactamase/transpeptidase-like"/>
    <property type="match status" value="1"/>
</dbReference>
<feature type="transmembrane region" description="Helical" evidence="11">
    <location>
        <begin position="390"/>
        <end position="410"/>
    </location>
</feature>
<evidence type="ECO:0000256" key="2">
    <source>
        <dbReference type="ARBA" id="ARBA00022729"/>
    </source>
</evidence>
<feature type="active site" description="Acyl-ester intermediate" evidence="7">
    <location>
        <position position="134"/>
    </location>
</feature>
<comment type="caution">
    <text evidence="14">The sequence shown here is derived from an EMBL/GenBank/DDBJ whole genome shotgun (WGS) entry which is preliminary data.</text>
</comment>
<keyword evidence="14" id="KW-0645">Protease</keyword>
<feature type="region of interest" description="Disordered" evidence="10">
    <location>
        <begin position="366"/>
        <end position="386"/>
    </location>
</feature>
<evidence type="ECO:0000256" key="6">
    <source>
        <dbReference type="ARBA" id="ARBA00023316"/>
    </source>
</evidence>
<gene>
    <name evidence="14" type="primary">dac</name>
    <name evidence="14" type="ORF">GSI01S_24_00340</name>
</gene>
<feature type="region of interest" description="Disordered" evidence="10">
    <location>
        <begin position="43"/>
        <end position="83"/>
    </location>
</feature>
<keyword evidence="15" id="KW-1185">Reference proteome</keyword>
<feature type="active site" evidence="7">
    <location>
        <position position="189"/>
    </location>
</feature>
<feature type="compositionally biased region" description="Pro residues" evidence="10">
    <location>
        <begin position="69"/>
        <end position="79"/>
    </location>
</feature>
<dbReference type="GO" id="GO:0009252">
    <property type="term" value="P:peptidoglycan biosynthetic process"/>
    <property type="evidence" value="ECO:0007669"/>
    <property type="project" value="UniProtKB-KW"/>
</dbReference>
<proteinExistence type="inferred from homology"/>
<dbReference type="PANTHER" id="PTHR21581:SF33">
    <property type="entry name" value="D-ALANYL-D-ALANINE CARBOXYPEPTIDASE DACB"/>
    <property type="match status" value="1"/>
</dbReference>
<evidence type="ECO:0000256" key="8">
    <source>
        <dbReference type="PIRSR" id="PIRSR618044-2"/>
    </source>
</evidence>
<dbReference type="GO" id="GO:0008360">
    <property type="term" value="P:regulation of cell shape"/>
    <property type="evidence" value="ECO:0007669"/>
    <property type="project" value="UniProtKB-KW"/>
</dbReference>
<evidence type="ECO:0000259" key="13">
    <source>
        <dbReference type="Pfam" id="PF00768"/>
    </source>
</evidence>
<name>L7LNZ8_9ACTN</name>
<dbReference type="EMBL" id="BANU01000024">
    <property type="protein sequence ID" value="GAC61837.1"/>
    <property type="molecule type" value="Genomic_DNA"/>
</dbReference>
<dbReference type="Gene3D" id="3.40.710.10">
    <property type="entry name" value="DD-peptidase/beta-lactamase superfamily"/>
    <property type="match status" value="1"/>
</dbReference>
<keyword evidence="2 12" id="KW-0732">Signal</keyword>
<evidence type="ECO:0000256" key="3">
    <source>
        <dbReference type="ARBA" id="ARBA00022801"/>
    </source>
</evidence>
<keyword evidence="5" id="KW-0573">Peptidoglycan synthesis</keyword>
<evidence type="ECO:0000256" key="10">
    <source>
        <dbReference type="SAM" id="MobiDB-lite"/>
    </source>
</evidence>
<evidence type="ECO:0000256" key="4">
    <source>
        <dbReference type="ARBA" id="ARBA00022960"/>
    </source>
</evidence>
<keyword evidence="14" id="KW-0121">Carboxypeptidase</keyword>
<dbReference type="InterPro" id="IPR012338">
    <property type="entry name" value="Beta-lactam/transpept-like"/>
</dbReference>
<evidence type="ECO:0000256" key="1">
    <source>
        <dbReference type="ARBA" id="ARBA00007164"/>
    </source>
</evidence>
<evidence type="ECO:0000256" key="9">
    <source>
        <dbReference type="RuleBase" id="RU004016"/>
    </source>
</evidence>
<dbReference type="RefSeq" id="WP_006897239.1">
    <property type="nucleotide sequence ID" value="NZ_BANU01000024.1"/>
</dbReference>
<keyword evidence="6" id="KW-0961">Cell wall biogenesis/degradation</keyword>
<dbReference type="PRINTS" id="PR00725">
    <property type="entry name" value="DADACBPTASE1"/>
</dbReference>
<evidence type="ECO:0000256" key="12">
    <source>
        <dbReference type="SAM" id="SignalP"/>
    </source>
</evidence>
<dbReference type="GO" id="GO:0071555">
    <property type="term" value="P:cell wall organization"/>
    <property type="evidence" value="ECO:0007669"/>
    <property type="project" value="UniProtKB-KW"/>
</dbReference>
<feature type="signal peptide" evidence="12">
    <location>
        <begin position="1"/>
        <end position="29"/>
    </location>
</feature>